<keyword evidence="4" id="KW-0378">Hydrolase</keyword>
<evidence type="ECO:0000256" key="5">
    <source>
        <dbReference type="ARBA" id="ARBA00022825"/>
    </source>
</evidence>
<reference evidence="12" key="1">
    <citation type="submission" date="2025-08" db="UniProtKB">
        <authorList>
            <consortium name="RefSeq"/>
        </authorList>
    </citation>
    <scope>IDENTIFICATION</scope>
    <source>
        <tissue evidence="12">Whole insect</tissue>
    </source>
</reference>
<evidence type="ECO:0000256" key="3">
    <source>
        <dbReference type="ARBA" id="ARBA00022729"/>
    </source>
</evidence>
<keyword evidence="5" id="KW-0720">Serine protease</keyword>
<keyword evidence="8" id="KW-0325">Glycoprotein</keyword>
<keyword evidence="6" id="KW-0865">Zymogen</keyword>
<dbReference type="GO" id="GO:0005802">
    <property type="term" value="C:trans-Golgi network"/>
    <property type="evidence" value="ECO:0007669"/>
    <property type="project" value="TreeGrafter"/>
</dbReference>
<evidence type="ECO:0000256" key="10">
    <source>
        <dbReference type="SAM" id="SignalP"/>
    </source>
</evidence>
<dbReference type="RefSeq" id="XP_028141435.1">
    <property type="nucleotide sequence ID" value="XM_028285634.1"/>
</dbReference>
<accession>A0A6P7GAF1</accession>
<evidence type="ECO:0000256" key="8">
    <source>
        <dbReference type="ARBA" id="ARBA00023180"/>
    </source>
</evidence>
<dbReference type="Gene3D" id="3.30.70.850">
    <property type="entry name" value="Peptidase S8, pro-domain"/>
    <property type="match status" value="1"/>
</dbReference>
<keyword evidence="7" id="KW-1015">Disulfide bond</keyword>
<keyword evidence="3 10" id="KW-0732">Signal</keyword>
<name>A0A6P7GAF1_DIAVI</name>
<dbReference type="GO" id="GO:0004252">
    <property type="term" value="F:serine-type endopeptidase activity"/>
    <property type="evidence" value="ECO:0007669"/>
    <property type="project" value="TreeGrafter"/>
</dbReference>
<gene>
    <name evidence="12" type="primary">LOC114335398</name>
</gene>
<feature type="region of interest" description="Disordered" evidence="9">
    <location>
        <begin position="77"/>
        <end position="96"/>
    </location>
</feature>
<evidence type="ECO:0000313" key="12">
    <source>
        <dbReference type="RefSeq" id="XP_028141435.1"/>
    </source>
</evidence>
<proteinExistence type="predicted"/>
<evidence type="ECO:0000256" key="4">
    <source>
        <dbReference type="ARBA" id="ARBA00022801"/>
    </source>
</evidence>
<evidence type="ECO:0000256" key="6">
    <source>
        <dbReference type="ARBA" id="ARBA00023145"/>
    </source>
</evidence>
<dbReference type="FunFam" id="3.30.70.850:FF:000001">
    <property type="entry name" value="Proprotein convertase subtilisin/kexin type 5"/>
    <property type="match status" value="1"/>
</dbReference>
<protein>
    <submittedName>
        <fullName evidence="12">Furin-like protease 2</fullName>
    </submittedName>
</protein>
<evidence type="ECO:0000256" key="1">
    <source>
        <dbReference type="ARBA" id="ARBA00022670"/>
    </source>
</evidence>
<keyword evidence="1" id="KW-0645">Protease</keyword>
<dbReference type="SUPFAM" id="SSF54897">
    <property type="entry name" value="Protease propeptides/inhibitors"/>
    <property type="match status" value="1"/>
</dbReference>
<sequence>MHLTYLWLVTVAASCIAQGESKIQDTPTIYHNQFAVYIPDGKDVADTIAAKYGFVNAGQIGSLEGFYVFEHEHVRKRSLQASDHHHRKLNDEPQVS</sequence>
<organism evidence="12">
    <name type="scientific">Diabrotica virgifera virgifera</name>
    <name type="common">western corn rootworm</name>
    <dbReference type="NCBI Taxonomy" id="50390"/>
    <lineage>
        <taxon>Eukaryota</taxon>
        <taxon>Metazoa</taxon>
        <taxon>Ecdysozoa</taxon>
        <taxon>Arthropoda</taxon>
        <taxon>Hexapoda</taxon>
        <taxon>Insecta</taxon>
        <taxon>Pterygota</taxon>
        <taxon>Neoptera</taxon>
        <taxon>Endopterygota</taxon>
        <taxon>Coleoptera</taxon>
        <taxon>Polyphaga</taxon>
        <taxon>Cucujiformia</taxon>
        <taxon>Chrysomeloidea</taxon>
        <taxon>Chrysomelidae</taxon>
        <taxon>Galerucinae</taxon>
        <taxon>Diabroticina</taxon>
        <taxon>Diabroticites</taxon>
        <taxon>Diabrotica</taxon>
    </lineage>
</organism>
<dbReference type="InterPro" id="IPR038466">
    <property type="entry name" value="S8_pro-domain_sf"/>
</dbReference>
<dbReference type="AlphaFoldDB" id="A0A6P7GAF1"/>
<feature type="chain" id="PRO_5027680838" evidence="10">
    <location>
        <begin position="18"/>
        <end position="96"/>
    </location>
</feature>
<feature type="signal peptide" evidence="10">
    <location>
        <begin position="1"/>
        <end position="17"/>
    </location>
</feature>
<dbReference type="GO" id="GO:0000139">
    <property type="term" value="C:Golgi membrane"/>
    <property type="evidence" value="ECO:0007669"/>
    <property type="project" value="TreeGrafter"/>
</dbReference>
<keyword evidence="2" id="KW-0165">Cleavage on pair of basic residues</keyword>
<evidence type="ECO:0000256" key="2">
    <source>
        <dbReference type="ARBA" id="ARBA00022685"/>
    </source>
</evidence>
<dbReference type="InParanoid" id="A0A6P7GAF1"/>
<evidence type="ECO:0000256" key="9">
    <source>
        <dbReference type="SAM" id="MobiDB-lite"/>
    </source>
</evidence>
<evidence type="ECO:0000259" key="11">
    <source>
        <dbReference type="Pfam" id="PF16470"/>
    </source>
</evidence>
<dbReference type="InterPro" id="IPR032815">
    <property type="entry name" value="S8_pro-domain"/>
</dbReference>
<evidence type="ECO:0000256" key="7">
    <source>
        <dbReference type="ARBA" id="ARBA00023157"/>
    </source>
</evidence>
<dbReference type="GO" id="GO:0016485">
    <property type="term" value="P:protein processing"/>
    <property type="evidence" value="ECO:0007669"/>
    <property type="project" value="TreeGrafter"/>
</dbReference>
<dbReference type="PANTHER" id="PTHR42884">
    <property type="entry name" value="PROPROTEIN CONVERTASE SUBTILISIN/KEXIN-RELATED"/>
    <property type="match status" value="1"/>
</dbReference>
<feature type="compositionally biased region" description="Basic residues" evidence="9">
    <location>
        <begin position="77"/>
        <end position="88"/>
    </location>
</feature>
<dbReference type="PANTHER" id="PTHR42884:SF23">
    <property type="entry name" value="FURIN-LIKE PROTEASE 2"/>
    <property type="match status" value="1"/>
</dbReference>
<feature type="domain" description="Peptidase S8 pro-domain" evidence="11">
    <location>
        <begin position="33"/>
        <end position="95"/>
    </location>
</feature>
<dbReference type="Pfam" id="PF16470">
    <property type="entry name" value="S8_pro-domain"/>
    <property type="match status" value="1"/>
</dbReference>